<dbReference type="InterPro" id="IPR004841">
    <property type="entry name" value="AA-permease/SLC12A_dom"/>
</dbReference>
<evidence type="ECO:0000256" key="1">
    <source>
        <dbReference type="ARBA" id="ARBA00004141"/>
    </source>
</evidence>
<dbReference type="PANTHER" id="PTHR43341">
    <property type="entry name" value="AMINO ACID PERMEASE"/>
    <property type="match status" value="1"/>
</dbReference>
<evidence type="ECO:0000313" key="10">
    <source>
        <dbReference type="Proteomes" id="UP000258309"/>
    </source>
</evidence>
<accession>A0A3E2H9Q4</accession>
<evidence type="ECO:0000256" key="4">
    <source>
        <dbReference type="ARBA" id="ARBA00022970"/>
    </source>
</evidence>
<comment type="subcellular location">
    <subcellularLocation>
        <location evidence="1">Membrane</location>
        <topology evidence="1">Multi-pass membrane protein</topology>
    </subcellularLocation>
</comment>
<evidence type="ECO:0000256" key="3">
    <source>
        <dbReference type="ARBA" id="ARBA00022692"/>
    </source>
</evidence>
<feature type="transmembrane region" description="Helical" evidence="7">
    <location>
        <begin position="46"/>
        <end position="67"/>
    </location>
</feature>
<reference evidence="9 10" key="1">
    <citation type="submission" date="2018-05" db="EMBL/GenBank/DDBJ databases">
        <title>Draft genome sequence of Scytalidium lignicola DSM 105466, a ubiquitous saprotrophic fungus.</title>
        <authorList>
            <person name="Buettner E."/>
            <person name="Gebauer A.M."/>
            <person name="Hofrichter M."/>
            <person name="Liers C."/>
            <person name="Kellner H."/>
        </authorList>
    </citation>
    <scope>NUCLEOTIDE SEQUENCE [LARGE SCALE GENOMIC DNA]</scope>
    <source>
        <strain evidence="9 10">DSM 105466</strain>
    </source>
</reference>
<feature type="non-terminal residue" evidence="9">
    <location>
        <position position="1"/>
    </location>
</feature>
<protein>
    <recommendedName>
        <fullName evidence="8">Amino acid permease/ SLC12A domain-containing protein</fullName>
    </recommendedName>
</protein>
<dbReference type="InterPro" id="IPR004840">
    <property type="entry name" value="Amino_acid_permease_CS"/>
</dbReference>
<dbReference type="OrthoDB" id="3900342at2759"/>
<keyword evidence="4" id="KW-0029">Amino-acid transport</keyword>
<feature type="transmembrane region" description="Helical" evidence="7">
    <location>
        <begin position="319"/>
        <end position="344"/>
    </location>
</feature>
<keyword evidence="10" id="KW-1185">Reference proteome</keyword>
<dbReference type="Gene3D" id="1.20.1740.10">
    <property type="entry name" value="Amino acid/polyamine transporter I"/>
    <property type="match status" value="1"/>
</dbReference>
<dbReference type="PIRSF" id="PIRSF006060">
    <property type="entry name" value="AA_transporter"/>
    <property type="match status" value="1"/>
</dbReference>
<organism evidence="9 10">
    <name type="scientific">Scytalidium lignicola</name>
    <name type="common">Hyphomycete</name>
    <dbReference type="NCBI Taxonomy" id="5539"/>
    <lineage>
        <taxon>Eukaryota</taxon>
        <taxon>Fungi</taxon>
        <taxon>Dikarya</taxon>
        <taxon>Ascomycota</taxon>
        <taxon>Pezizomycotina</taxon>
        <taxon>Leotiomycetes</taxon>
        <taxon>Leotiomycetes incertae sedis</taxon>
        <taxon>Scytalidium</taxon>
    </lineage>
</organism>
<feature type="transmembrane region" description="Helical" evidence="7">
    <location>
        <begin position="156"/>
        <end position="178"/>
    </location>
</feature>
<dbReference type="PROSITE" id="PS00218">
    <property type="entry name" value="AMINO_ACID_PERMEASE_1"/>
    <property type="match status" value="1"/>
</dbReference>
<dbReference type="AlphaFoldDB" id="A0A3E2H9Q4"/>
<feature type="transmembrane region" description="Helical" evidence="7">
    <location>
        <begin position="73"/>
        <end position="94"/>
    </location>
</feature>
<feature type="transmembrane region" description="Helical" evidence="7">
    <location>
        <begin position="282"/>
        <end position="299"/>
    </location>
</feature>
<feature type="non-terminal residue" evidence="9">
    <location>
        <position position="560"/>
    </location>
</feature>
<feature type="transmembrane region" description="Helical" evidence="7">
    <location>
        <begin position="190"/>
        <end position="210"/>
    </location>
</feature>
<dbReference type="Pfam" id="PF00324">
    <property type="entry name" value="AA_permease"/>
    <property type="match status" value="1"/>
</dbReference>
<keyword evidence="2" id="KW-0813">Transport</keyword>
<evidence type="ECO:0000256" key="6">
    <source>
        <dbReference type="ARBA" id="ARBA00023136"/>
    </source>
</evidence>
<dbReference type="OMA" id="ILLPWGA"/>
<feature type="transmembrane region" description="Helical" evidence="7">
    <location>
        <begin position="379"/>
        <end position="396"/>
    </location>
</feature>
<keyword evidence="3 7" id="KW-0812">Transmembrane</keyword>
<evidence type="ECO:0000256" key="7">
    <source>
        <dbReference type="SAM" id="Phobius"/>
    </source>
</evidence>
<gene>
    <name evidence="9" type="ORF">B7463_g6216</name>
</gene>
<dbReference type="GO" id="GO:0016020">
    <property type="term" value="C:membrane"/>
    <property type="evidence" value="ECO:0007669"/>
    <property type="project" value="UniProtKB-SubCell"/>
</dbReference>
<evidence type="ECO:0000256" key="5">
    <source>
        <dbReference type="ARBA" id="ARBA00022989"/>
    </source>
</evidence>
<feature type="transmembrane region" description="Helical" evidence="7">
    <location>
        <begin position="129"/>
        <end position="150"/>
    </location>
</feature>
<evidence type="ECO:0000259" key="8">
    <source>
        <dbReference type="Pfam" id="PF00324"/>
    </source>
</evidence>
<dbReference type="PANTHER" id="PTHR43341:SF9">
    <property type="entry name" value="DICARBOXYLIC AMINO ACID PERMEASE"/>
    <property type="match status" value="1"/>
</dbReference>
<comment type="caution">
    <text evidence="9">The sequence shown here is derived from an EMBL/GenBank/DDBJ whole genome shotgun (WGS) entry which is preliminary data.</text>
</comment>
<evidence type="ECO:0000256" key="2">
    <source>
        <dbReference type="ARBA" id="ARBA00022448"/>
    </source>
</evidence>
<dbReference type="GO" id="GO:0015171">
    <property type="term" value="F:amino acid transmembrane transporter activity"/>
    <property type="evidence" value="ECO:0007669"/>
    <property type="project" value="TreeGrafter"/>
</dbReference>
<feature type="transmembrane region" description="Helical" evidence="7">
    <location>
        <begin position="451"/>
        <end position="469"/>
    </location>
</feature>
<feature type="transmembrane region" description="Helical" evidence="7">
    <location>
        <begin position="408"/>
        <end position="431"/>
    </location>
</feature>
<feature type="domain" description="Amino acid permease/ SLC12A" evidence="8">
    <location>
        <begin position="46"/>
        <end position="510"/>
    </location>
</feature>
<dbReference type="STRING" id="5539.A0A3E2H9Q4"/>
<evidence type="ECO:0000313" key="9">
    <source>
        <dbReference type="EMBL" id="RFU30139.1"/>
    </source>
</evidence>
<feature type="transmembrane region" description="Helical" evidence="7">
    <location>
        <begin position="238"/>
        <end position="261"/>
    </location>
</feature>
<dbReference type="Proteomes" id="UP000258309">
    <property type="component" value="Unassembled WGS sequence"/>
</dbReference>
<dbReference type="InterPro" id="IPR050524">
    <property type="entry name" value="APC_YAT"/>
</dbReference>
<dbReference type="EMBL" id="NCSJ02000108">
    <property type="protein sequence ID" value="RFU30139.1"/>
    <property type="molecule type" value="Genomic_DNA"/>
</dbReference>
<dbReference type="FunFam" id="1.20.1740.10:FF:000006">
    <property type="entry name" value="General amino acid permease"/>
    <property type="match status" value="1"/>
</dbReference>
<name>A0A3E2H9Q4_SCYLI</name>
<sequence>MFEKKDDIEAPRNTAELISQESNVQGEMDILDSHRQLQRDFKPRQVNMLVIAGAIGTGLIIGSGTGLARGGPASLFIAYIVTGAVIYFVMTALGEMASLLPMDRGFDGYAARFVDPAFGQVFHLQWSYFFKYVIVFANNLTAAGLIIQYWRPDLNVVIWVTVFGLVVIAINVLHVSSFGEAEFILSSLKIITLLVVMFACLVISLGGGPVGDRIGFRYWRDPGAFAEYLQPGTLGRFLGFWACMVQSCFAYTGTEVVGIAFAETPNPRRNIPKAVKQTLWRICVFYILGVFLLGMAVPYNNDMLVGATKSKTSAAASPYVIAIRLAHISVLPDIINAALLVFVISSANTDVYVGARTLYSLAKANQAPKVFERTTSRGVPVYGVAATSVFGCLAYMNVSKSSSTVFGYFVSLVTVFGTLNWINILMSYIEFTRGMKAQGISRDELPYRGPLQPYGAWFALILTIIITFFNGYNAFMPTFKISTFMTCYVGIVAYLFNIFAWKLVHKTKRVKPEEMDLVTGRRKFEMVHQEAEEKEATKLFFSSLPFGNQDLIHRRNTTSP</sequence>
<feature type="transmembrane region" description="Helical" evidence="7">
    <location>
        <begin position="481"/>
        <end position="501"/>
    </location>
</feature>
<keyword evidence="6 7" id="KW-0472">Membrane</keyword>
<proteinExistence type="predicted"/>
<keyword evidence="5 7" id="KW-1133">Transmembrane helix</keyword>